<keyword evidence="7" id="KW-1185">Reference proteome</keyword>
<evidence type="ECO:0000256" key="2">
    <source>
        <dbReference type="ARBA" id="ARBA00023034"/>
    </source>
</evidence>
<comment type="subcellular location">
    <subcellularLocation>
        <location evidence="1">Golgi apparatus</location>
    </subcellularLocation>
</comment>
<dbReference type="GO" id="GO:0006888">
    <property type="term" value="P:endoplasmic reticulum to Golgi vesicle-mediated transport"/>
    <property type="evidence" value="ECO:0007669"/>
    <property type="project" value="TreeGrafter"/>
</dbReference>
<feature type="compositionally biased region" description="Low complexity" evidence="5">
    <location>
        <begin position="212"/>
        <end position="226"/>
    </location>
</feature>
<gene>
    <name evidence="6" type="ORF">WJX84_003180</name>
</gene>
<feature type="region of interest" description="Disordered" evidence="5">
    <location>
        <begin position="202"/>
        <end position="226"/>
    </location>
</feature>
<dbReference type="PANTHER" id="PTHR18921">
    <property type="entry name" value="MYOSIN HEAVY CHAIN - RELATED"/>
    <property type="match status" value="1"/>
</dbReference>
<evidence type="ECO:0000256" key="3">
    <source>
        <dbReference type="ARBA" id="ARBA00023054"/>
    </source>
</evidence>
<feature type="compositionally biased region" description="Low complexity" evidence="5">
    <location>
        <begin position="697"/>
        <end position="711"/>
    </location>
</feature>
<feature type="region of interest" description="Disordered" evidence="5">
    <location>
        <begin position="694"/>
        <end position="716"/>
    </location>
</feature>
<dbReference type="Proteomes" id="UP001485043">
    <property type="component" value="Unassembled WGS sequence"/>
</dbReference>
<dbReference type="EMBL" id="JALJOV010001980">
    <property type="protein sequence ID" value="KAK9837185.1"/>
    <property type="molecule type" value="Genomic_DNA"/>
</dbReference>
<accession>A0AAW1RU68</accession>
<feature type="coiled-coil region" evidence="4">
    <location>
        <begin position="98"/>
        <end position="180"/>
    </location>
</feature>
<evidence type="ECO:0000256" key="4">
    <source>
        <dbReference type="SAM" id="Coils"/>
    </source>
</evidence>
<reference evidence="6 7" key="1">
    <citation type="journal article" date="2024" name="Nat. Commun.">
        <title>Phylogenomics reveals the evolutionary origins of lichenization in chlorophyte algae.</title>
        <authorList>
            <person name="Puginier C."/>
            <person name="Libourel C."/>
            <person name="Otte J."/>
            <person name="Skaloud P."/>
            <person name="Haon M."/>
            <person name="Grisel S."/>
            <person name="Petersen M."/>
            <person name="Berrin J.G."/>
            <person name="Delaux P.M."/>
            <person name="Dal Grande F."/>
            <person name="Keller J."/>
        </authorList>
    </citation>
    <scope>NUCLEOTIDE SEQUENCE [LARGE SCALE GENOMIC DNA]</scope>
    <source>
        <strain evidence="6 7">SAG 2523</strain>
    </source>
</reference>
<feature type="region of interest" description="Disordered" evidence="5">
    <location>
        <begin position="1"/>
        <end position="54"/>
    </location>
</feature>
<keyword evidence="3 4" id="KW-0175">Coiled coil</keyword>
<evidence type="ECO:0008006" key="8">
    <source>
        <dbReference type="Google" id="ProtNLM"/>
    </source>
</evidence>
<dbReference type="GO" id="GO:0005794">
    <property type="term" value="C:Golgi apparatus"/>
    <property type="evidence" value="ECO:0007669"/>
    <property type="project" value="UniProtKB-SubCell"/>
</dbReference>
<evidence type="ECO:0000256" key="5">
    <source>
        <dbReference type="SAM" id="MobiDB-lite"/>
    </source>
</evidence>
<evidence type="ECO:0000313" key="7">
    <source>
        <dbReference type="Proteomes" id="UP001485043"/>
    </source>
</evidence>
<sequence>METRLERQEQAHQQAAASLRRDVSSLQERLTSSQAELASRVSSNCNRAAEGNARDTSRIAGLEVDLQEAQRLHQQDVALISDLQARLADGETSAGDAAAAAGAQAAKLHTELEEQKQQTSQLHSQLQVARQQLEDRGVSQVQQAAGRDLEAELAEVGEVLEGVEEERDALQQQVDRLEASAFQSANQAREHEDVYRTSLEAAQKAEADQKQQDSSAQAQEELVQAEAQRQEQVDQLKKNLTSAREQLEESYAEGCKAEGQLRESQQQLTEIQEQAAQLKADLSSTSSELTALHQELATRKEAHAHLLQQLTDLDGQQASVQEAALEQRLDETQRLAASRQDQVNCLQQEAESHAEAMSIAARAAAAAEATEADLEQQLQEAKSLAQRSQADLDKHRASAVAAAPPDLSGAAQQELLLKLQSAEEATEAAVAERDLAKQQLSRLKAQMVAEQEEEEGGLQWRIDAEVHLALQEATAGEAARLADHQAHVKDLGDQLEEARSREARLEADVKAWQEALPARDTEIQNLQVALGELTYENEARDRNRVDLKAARAEVQGLQSLLASSQTGLQDARREAEANATANHGLRSAQAQQQEVLQRMQDETAMLRRVVRDNMKRLSALDDPASALVDRRLVVKLLLTYFERDQANEVLELMARILGFSGEDVRRIRAAKQAPSGVLRAVAAAPFNFMRRRPPVLQPAASGSPSASQASGNDADSKESISDQWIDFLLKQAKAASTEADHDDAPSAAGPHATFTGLQEDLTAASASTSAPDALEMMASSPPGGFAPGSHSPFQPSFPPATWQAGGGAGRSWLHDPSDP</sequence>
<protein>
    <recommendedName>
        <fullName evidence="8">GRIP domain-containing protein</fullName>
    </recommendedName>
</protein>
<feature type="compositionally biased region" description="Basic and acidic residues" evidence="5">
    <location>
        <begin position="1"/>
        <end position="10"/>
    </location>
</feature>
<evidence type="ECO:0000313" key="6">
    <source>
        <dbReference type="EMBL" id="KAK9837185.1"/>
    </source>
</evidence>
<comment type="caution">
    <text evidence="6">The sequence shown here is derived from an EMBL/GenBank/DDBJ whole genome shotgun (WGS) entry which is preliminary data.</text>
</comment>
<proteinExistence type="predicted"/>
<dbReference type="AlphaFoldDB" id="A0AAW1RU68"/>
<name>A0AAW1RU68_9CHLO</name>
<dbReference type="GO" id="GO:0007030">
    <property type="term" value="P:Golgi organization"/>
    <property type="evidence" value="ECO:0007669"/>
    <property type="project" value="TreeGrafter"/>
</dbReference>
<dbReference type="PANTHER" id="PTHR18921:SF2">
    <property type="entry name" value="THYROID RECEPTOR-INTERACTING PROTEIN 11"/>
    <property type="match status" value="1"/>
</dbReference>
<dbReference type="GO" id="GO:0031267">
    <property type="term" value="F:small GTPase binding"/>
    <property type="evidence" value="ECO:0007669"/>
    <property type="project" value="TreeGrafter"/>
</dbReference>
<evidence type="ECO:0000256" key="1">
    <source>
        <dbReference type="ARBA" id="ARBA00004555"/>
    </source>
</evidence>
<feature type="region of interest" description="Disordered" evidence="5">
    <location>
        <begin position="774"/>
        <end position="819"/>
    </location>
</feature>
<organism evidence="6 7">
    <name type="scientific">Apatococcus fuscideae</name>
    <dbReference type="NCBI Taxonomy" id="2026836"/>
    <lineage>
        <taxon>Eukaryota</taxon>
        <taxon>Viridiplantae</taxon>
        <taxon>Chlorophyta</taxon>
        <taxon>core chlorophytes</taxon>
        <taxon>Trebouxiophyceae</taxon>
        <taxon>Chlorellales</taxon>
        <taxon>Chlorellaceae</taxon>
        <taxon>Apatococcus</taxon>
    </lineage>
</organism>
<keyword evidence="2" id="KW-0333">Golgi apparatus</keyword>
<dbReference type="Gene3D" id="1.10.287.1490">
    <property type="match status" value="1"/>
</dbReference>
<feature type="coiled-coil region" evidence="4">
    <location>
        <begin position="329"/>
        <end position="453"/>
    </location>
</feature>
<feature type="coiled-coil region" evidence="4">
    <location>
        <begin position="481"/>
        <end position="515"/>
    </location>
</feature>
<feature type="compositionally biased region" description="Polar residues" evidence="5">
    <location>
        <begin position="24"/>
        <end position="46"/>
    </location>
</feature>